<feature type="compositionally biased region" description="Basic and acidic residues" evidence="7">
    <location>
        <begin position="681"/>
        <end position="690"/>
    </location>
</feature>
<keyword evidence="2 6" id="KW-0645">Protease</keyword>
<keyword evidence="10" id="KW-1185">Reference proteome</keyword>
<dbReference type="CDD" id="cd00044">
    <property type="entry name" value="CysPc"/>
    <property type="match status" value="1"/>
</dbReference>
<dbReference type="GO" id="GO:0006508">
    <property type="term" value="P:proteolysis"/>
    <property type="evidence" value="ECO:0007669"/>
    <property type="project" value="UniProtKB-KW"/>
</dbReference>
<evidence type="ECO:0000256" key="6">
    <source>
        <dbReference type="PROSITE-ProRule" id="PRU00239"/>
    </source>
</evidence>
<reference evidence="9" key="1">
    <citation type="journal article" date="2020" name="Stud. Mycol.">
        <title>101 Dothideomycetes genomes: a test case for predicting lifestyles and emergence of pathogens.</title>
        <authorList>
            <person name="Haridas S."/>
            <person name="Albert R."/>
            <person name="Binder M."/>
            <person name="Bloem J."/>
            <person name="Labutti K."/>
            <person name="Salamov A."/>
            <person name="Andreopoulos B."/>
            <person name="Baker S."/>
            <person name="Barry K."/>
            <person name="Bills G."/>
            <person name="Bluhm B."/>
            <person name="Cannon C."/>
            <person name="Castanera R."/>
            <person name="Culley D."/>
            <person name="Daum C."/>
            <person name="Ezra D."/>
            <person name="Gonzalez J."/>
            <person name="Henrissat B."/>
            <person name="Kuo A."/>
            <person name="Liang C."/>
            <person name="Lipzen A."/>
            <person name="Lutzoni F."/>
            <person name="Magnuson J."/>
            <person name="Mondo S."/>
            <person name="Nolan M."/>
            <person name="Ohm R."/>
            <person name="Pangilinan J."/>
            <person name="Park H.-J."/>
            <person name="Ramirez L."/>
            <person name="Alfaro M."/>
            <person name="Sun H."/>
            <person name="Tritt A."/>
            <person name="Yoshinaga Y."/>
            <person name="Zwiers L.-H."/>
            <person name="Turgeon B."/>
            <person name="Goodwin S."/>
            <person name="Spatafora J."/>
            <person name="Crous P."/>
            <person name="Grigoriev I."/>
        </authorList>
    </citation>
    <scope>NUCLEOTIDE SEQUENCE</scope>
    <source>
        <strain evidence="9">Tuck. ex Michener</strain>
    </source>
</reference>
<evidence type="ECO:0000256" key="4">
    <source>
        <dbReference type="ARBA" id="ARBA00022807"/>
    </source>
</evidence>
<feature type="region of interest" description="Disordered" evidence="7">
    <location>
        <begin position="83"/>
        <end position="104"/>
    </location>
</feature>
<evidence type="ECO:0000313" key="10">
    <source>
        <dbReference type="Proteomes" id="UP000800092"/>
    </source>
</evidence>
<dbReference type="AlphaFoldDB" id="A0A6A6HP08"/>
<name>A0A6A6HP08_VIRVR</name>
<evidence type="ECO:0000256" key="7">
    <source>
        <dbReference type="SAM" id="MobiDB-lite"/>
    </source>
</evidence>
<feature type="active site" evidence="5 6">
    <location>
        <position position="202"/>
    </location>
</feature>
<dbReference type="PANTHER" id="PTHR10183:SF379">
    <property type="entry name" value="CALPAIN-5"/>
    <property type="match status" value="1"/>
</dbReference>
<feature type="compositionally biased region" description="Basic and acidic residues" evidence="7">
    <location>
        <begin position="610"/>
        <end position="627"/>
    </location>
</feature>
<organism evidence="9 10">
    <name type="scientific">Viridothelium virens</name>
    <name type="common">Speckled blister lichen</name>
    <name type="synonym">Trypethelium virens</name>
    <dbReference type="NCBI Taxonomy" id="1048519"/>
    <lineage>
        <taxon>Eukaryota</taxon>
        <taxon>Fungi</taxon>
        <taxon>Dikarya</taxon>
        <taxon>Ascomycota</taxon>
        <taxon>Pezizomycotina</taxon>
        <taxon>Dothideomycetes</taxon>
        <taxon>Dothideomycetes incertae sedis</taxon>
        <taxon>Trypetheliales</taxon>
        <taxon>Trypetheliaceae</taxon>
        <taxon>Viridothelium</taxon>
    </lineage>
</organism>
<dbReference type="Proteomes" id="UP000800092">
    <property type="component" value="Unassembled WGS sequence"/>
</dbReference>
<evidence type="ECO:0000256" key="3">
    <source>
        <dbReference type="ARBA" id="ARBA00022801"/>
    </source>
</evidence>
<dbReference type="InterPro" id="IPR001300">
    <property type="entry name" value="Peptidase_C2_calpain_cat"/>
</dbReference>
<protein>
    <submittedName>
        <fullName evidence="9">Cysteine proteinase</fullName>
    </submittedName>
</protein>
<feature type="active site" evidence="5 6">
    <location>
        <position position="386"/>
    </location>
</feature>
<dbReference type="PRINTS" id="PR00704">
    <property type="entry name" value="CALPAIN"/>
</dbReference>
<feature type="region of interest" description="Disordered" evidence="7">
    <location>
        <begin position="1"/>
        <end position="29"/>
    </location>
</feature>
<dbReference type="PROSITE" id="PS50203">
    <property type="entry name" value="CALPAIN_CAT"/>
    <property type="match status" value="1"/>
</dbReference>
<evidence type="ECO:0000256" key="1">
    <source>
        <dbReference type="ARBA" id="ARBA00007623"/>
    </source>
</evidence>
<feature type="compositionally biased region" description="Pro residues" evidence="7">
    <location>
        <begin position="807"/>
        <end position="822"/>
    </location>
</feature>
<evidence type="ECO:0000313" key="9">
    <source>
        <dbReference type="EMBL" id="KAF2239589.1"/>
    </source>
</evidence>
<feature type="compositionally biased region" description="Basic residues" evidence="7">
    <location>
        <begin position="641"/>
        <end position="656"/>
    </location>
</feature>
<dbReference type="InterPro" id="IPR022684">
    <property type="entry name" value="Calpain_cysteine_protease"/>
</dbReference>
<dbReference type="Gene3D" id="3.90.70.10">
    <property type="entry name" value="Cysteine proteinases"/>
    <property type="match status" value="1"/>
</dbReference>
<feature type="domain" description="Calpain catalytic" evidence="8">
    <location>
        <begin position="173"/>
        <end position="466"/>
    </location>
</feature>
<accession>A0A6A6HP08</accession>
<dbReference type="InterPro" id="IPR038765">
    <property type="entry name" value="Papain-like_cys_pep_sf"/>
</dbReference>
<feature type="compositionally biased region" description="Polar residues" evidence="7">
    <location>
        <begin position="83"/>
        <end position="97"/>
    </location>
</feature>
<dbReference type="GO" id="GO:0004198">
    <property type="term" value="F:calcium-dependent cysteine-type endopeptidase activity"/>
    <property type="evidence" value="ECO:0007669"/>
    <property type="project" value="InterPro"/>
</dbReference>
<sequence length="992" mass="111245">MAAEAPQPVFFASDAGPQPAGPLPPDGRSVSCILDPVPGPGPAGPRPARVMNSQMTPQHAINAFWKKFSLGSPAKVFTILPQNQASSRKARSTPQAKTDTRKAEPVSISYDKAVAECRAKVDKIKRECYALNQKYRDPHFNIERDWWVDGQCFNDCLMALADEKMELVPLSVKRIEDIFDDPEFYIEGATASDIRQGNDGDCWFLSALSTVSSVKDLIHRVCVARDEKVGVYGFVFHRDGEWFSEIIDDKLFLTKPDFDDLPPEQQNEWNTQYRKDPEDEYRKAFQRGSSALYFAQCNDRNETWLPLLEKAYAKAHGDYAVIDGGWSGEAVEDLTGGVTTELYATDIIDKNRFWKQELRQVNKEFLFSCGLRTSKYETKKGLVFGHAYSVLDAVEHTRDGKLYRLVKLRNPWGDSEWSGAWSDGSKEWDGYWMETLKHEFGDDGVFWISYEDLLKNFQDFDRTRLFDDRWTVTQQWTSISVPWTIDYLDTKFKLEVARAGPTIIVLSQLDDRYFRGLEGQYKFRLQFRLHKGDEQDYTIRSQANYSMRRSVCAEVDLEPGIYHIVIRIEATRYQEKSLPERVIPAKCADRRDKLLAVGLSYDLAHAKGQFKESEAEKRRREKKETRAAVKRQFRKDAERARRYRLTQKVKEKRKQMKFQEKQRQFEATMYATELPAGSRQVDPRRERQDSTELPAGSRPADERRDSQLSAELSPGLHAADAQSDSQVSTEPETETGGEVDELKIRPQVTRLLSKTKYDVSPIPELPAGSLPKTQATPAAAQEERPSTAVPGYTQQHPEQGIDARRPSSPPPPPPQGAPPPVPRFFLNNALPPARPTLANISDDEASWDSELDYPSSLRSTSSSSSNSSAAGAADSTHSGGGDGGDDFADMPAVLDYLRSPPPPVPVAAPQGQGGGGGGVPKRDIAELLQDPWNAVCVVGLRVFSQGAEGDEEGVRVEVVKPGRNAAEKRVDVDDAAADAIRGLEIGEREGKE</sequence>
<dbReference type="Pfam" id="PF00648">
    <property type="entry name" value="Peptidase_C2"/>
    <property type="match status" value="2"/>
</dbReference>
<gene>
    <name evidence="9" type="ORF">EV356DRAFT_528172</name>
</gene>
<dbReference type="EMBL" id="ML991772">
    <property type="protein sequence ID" value="KAF2239589.1"/>
    <property type="molecule type" value="Genomic_DNA"/>
</dbReference>
<comment type="similarity">
    <text evidence="1">Belongs to the peptidase C2 family.</text>
</comment>
<dbReference type="OrthoDB" id="424753at2759"/>
<evidence type="ECO:0000256" key="5">
    <source>
        <dbReference type="PIRSR" id="PIRSR622684-1"/>
    </source>
</evidence>
<keyword evidence="4 6" id="KW-0788">Thiol protease</keyword>
<evidence type="ECO:0000259" key="8">
    <source>
        <dbReference type="PROSITE" id="PS50203"/>
    </source>
</evidence>
<feature type="active site" evidence="5 6">
    <location>
        <position position="410"/>
    </location>
</feature>
<keyword evidence="3 6" id="KW-0378">Hydrolase</keyword>
<feature type="compositionally biased region" description="Low complexity" evidence="7">
    <location>
        <begin position="855"/>
        <end position="877"/>
    </location>
</feature>
<dbReference type="PANTHER" id="PTHR10183">
    <property type="entry name" value="CALPAIN"/>
    <property type="match status" value="1"/>
</dbReference>
<feature type="region of interest" description="Disordered" evidence="7">
    <location>
        <begin position="610"/>
        <end position="922"/>
    </location>
</feature>
<feature type="compositionally biased region" description="Acidic residues" evidence="7">
    <location>
        <begin position="841"/>
        <end position="851"/>
    </location>
</feature>
<proteinExistence type="inferred from homology"/>
<evidence type="ECO:0000256" key="2">
    <source>
        <dbReference type="ARBA" id="ARBA00022670"/>
    </source>
</evidence>
<dbReference type="SUPFAM" id="SSF54001">
    <property type="entry name" value="Cysteine proteinases"/>
    <property type="match status" value="1"/>
</dbReference>
<dbReference type="SMART" id="SM00230">
    <property type="entry name" value="CysPc"/>
    <property type="match status" value="1"/>
</dbReference>